<dbReference type="Proteomes" id="UP000003009">
    <property type="component" value="Unassembled WGS sequence"/>
</dbReference>
<dbReference type="HOGENOM" id="CLU_3311218_0_0_4"/>
<evidence type="ECO:0000313" key="2">
    <source>
        <dbReference type="Proteomes" id="UP000003009"/>
    </source>
</evidence>
<name>C4GN75_9NEIS</name>
<proteinExistence type="predicted"/>
<evidence type="ECO:0000313" key="1">
    <source>
        <dbReference type="EMBL" id="EEP66760.1"/>
    </source>
</evidence>
<reference evidence="1" key="1">
    <citation type="submission" date="2009-04" db="EMBL/GenBank/DDBJ databases">
        <authorList>
            <person name="Weinstock G."/>
            <person name="Sodergren E."/>
            <person name="Clifton S."/>
            <person name="Fulton L."/>
            <person name="Fulton B."/>
            <person name="Courtney L."/>
            <person name="Fronick C."/>
            <person name="Harrison M."/>
            <person name="Strong C."/>
            <person name="Farmer C."/>
            <person name="Delahaunty K."/>
            <person name="Markovic C."/>
            <person name="Hall O."/>
            <person name="Minx P."/>
            <person name="Tomlinson C."/>
            <person name="Mitreva M."/>
            <person name="Nelson J."/>
            <person name="Hou S."/>
            <person name="Wollam A."/>
            <person name="Pepin K.H."/>
            <person name="Johnson M."/>
            <person name="Bhonagiri V."/>
            <person name="Nash W.E."/>
            <person name="Warren W."/>
            <person name="Chinwalla A."/>
            <person name="Mardis E.R."/>
            <person name="Wilson R.K."/>
        </authorList>
    </citation>
    <scope>NUCLEOTIDE SEQUENCE [LARGE SCALE GENOMIC DNA]</scope>
    <source>
        <strain evidence="1">ATCC 51147</strain>
    </source>
</reference>
<dbReference type="AlphaFoldDB" id="C4GN75"/>
<protein>
    <submittedName>
        <fullName evidence="1">Uncharacterized protein</fullName>
    </submittedName>
</protein>
<organism evidence="1 2">
    <name type="scientific">Kingella oralis ATCC 51147</name>
    <dbReference type="NCBI Taxonomy" id="629741"/>
    <lineage>
        <taxon>Bacteria</taxon>
        <taxon>Pseudomonadati</taxon>
        <taxon>Pseudomonadota</taxon>
        <taxon>Betaproteobacteria</taxon>
        <taxon>Neisseriales</taxon>
        <taxon>Neisseriaceae</taxon>
        <taxon>Kingella</taxon>
    </lineage>
</organism>
<gene>
    <name evidence="1" type="ORF">GCWU000324_03164</name>
</gene>
<dbReference type="STRING" id="629741.GCWU000324_03164"/>
<comment type="caution">
    <text evidence="1">The sequence shown here is derived from an EMBL/GenBank/DDBJ whole genome shotgun (WGS) entry which is preliminary data.</text>
</comment>
<dbReference type="EMBL" id="ACJW02000008">
    <property type="protein sequence ID" value="EEP66760.1"/>
    <property type="molecule type" value="Genomic_DNA"/>
</dbReference>
<keyword evidence="2" id="KW-1185">Reference proteome</keyword>
<accession>C4GN75</accession>
<sequence>MVNSRKQGQIVYLPFFGFFQAALMRISRGSLKTMFVIEC</sequence>